<reference evidence="2 3" key="1">
    <citation type="submission" date="2023-07" db="EMBL/GenBank/DDBJ databases">
        <title>Sequencing the genomes of 1000 actinobacteria strains.</title>
        <authorList>
            <person name="Klenk H.-P."/>
        </authorList>
    </citation>
    <scope>NUCLEOTIDE SEQUENCE [LARGE SCALE GENOMIC DNA]</scope>
    <source>
        <strain evidence="2 3">DSM 44508</strain>
    </source>
</reference>
<evidence type="ECO:0000313" key="3">
    <source>
        <dbReference type="Proteomes" id="UP001183619"/>
    </source>
</evidence>
<name>A0ABU2B7M8_9CORY</name>
<dbReference type="RefSeq" id="WP_277104539.1">
    <property type="nucleotide sequence ID" value="NZ_BAAAJS010000003.1"/>
</dbReference>
<accession>A0ABU2B7M8</accession>
<feature type="transmembrane region" description="Helical" evidence="1">
    <location>
        <begin position="166"/>
        <end position="183"/>
    </location>
</feature>
<organism evidence="2 3">
    <name type="scientific">Corynebacterium felinum</name>
    <dbReference type="NCBI Taxonomy" id="131318"/>
    <lineage>
        <taxon>Bacteria</taxon>
        <taxon>Bacillati</taxon>
        <taxon>Actinomycetota</taxon>
        <taxon>Actinomycetes</taxon>
        <taxon>Mycobacteriales</taxon>
        <taxon>Corynebacteriaceae</taxon>
        <taxon>Corynebacterium</taxon>
    </lineage>
</organism>
<evidence type="ECO:0008006" key="4">
    <source>
        <dbReference type="Google" id="ProtNLM"/>
    </source>
</evidence>
<protein>
    <recommendedName>
        <fullName evidence="4">TraX protein</fullName>
    </recommendedName>
</protein>
<evidence type="ECO:0000313" key="2">
    <source>
        <dbReference type="EMBL" id="MDR7354618.1"/>
    </source>
</evidence>
<feature type="transmembrane region" description="Helical" evidence="1">
    <location>
        <begin position="12"/>
        <end position="30"/>
    </location>
</feature>
<keyword evidence="1" id="KW-0812">Transmembrane</keyword>
<keyword evidence="1" id="KW-0472">Membrane</keyword>
<sequence length="244" mass="26513">MSKVVSEVGRGLRFTHLLLVAGVCALFHAASVGVEKLCVPDVANADFSQLTWVVLLELLSWAGLPIIAWLYAVALRRAHLHPRLFAATVAYALICEFAFDIGVKGALVDFSAQSVIWALPLCFIVAATYQYAAKFPPAQRMLVTGAVIFAALAWIVIFAVGLRVSVMLTGAVVLVMFCVFYFVNGRENTMMLSAGMIGASFLITPAIGVVFLHYRAPLLEEKGTWPNPLWIALYPVLLLSLALI</sequence>
<feature type="transmembrane region" description="Helical" evidence="1">
    <location>
        <begin position="141"/>
        <end position="160"/>
    </location>
</feature>
<keyword evidence="1" id="KW-1133">Transmembrane helix</keyword>
<comment type="caution">
    <text evidence="2">The sequence shown here is derived from an EMBL/GenBank/DDBJ whole genome shotgun (WGS) entry which is preliminary data.</text>
</comment>
<dbReference type="Proteomes" id="UP001183619">
    <property type="component" value="Unassembled WGS sequence"/>
</dbReference>
<feature type="transmembrane region" description="Helical" evidence="1">
    <location>
        <begin position="50"/>
        <end position="72"/>
    </location>
</feature>
<proteinExistence type="predicted"/>
<dbReference type="EMBL" id="JAVDYF010000001">
    <property type="protein sequence ID" value="MDR7354618.1"/>
    <property type="molecule type" value="Genomic_DNA"/>
</dbReference>
<feature type="transmembrane region" description="Helical" evidence="1">
    <location>
        <begin position="190"/>
        <end position="213"/>
    </location>
</feature>
<gene>
    <name evidence="2" type="ORF">J2S37_001156</name>
</gene>
<feature type="transmembrane region" description="Helical" evidence="1">
    <location>
        <begin position="84"/>
        <end position="103"/>
    </location>
</feature>
<feature type="transmembrane region" description="Helical" evidence="1">
    <location>
        <begin position="225"/>
        <end position="243"/>
    </location>
</feature>
<evidence type="ECO:0000256" key="1">
    <source>
        <dbReference type="SAM" id="Phobius"/>
    </source>
</evidence>
<keyword evidence="3" id="KW-1185">Reference proteome</keyword>
<feature type="transmembrane region" description="Helical" evidence="1">
    <location>
        <begin position="115"/>
        <end position="132"/>
    </location>
</feature>